<gene>
    <name evidence="1" type="ORF">Edafosvirus4_53</name>
</gene>
<dbReference type="EMBL" id="MK072069">
    <property type="protein sequence ID" value="AYV78069.1"/>
    <property type="molecule type" value="Genomic_DNA"/>
</dbReference>
<reference evidence="1" key="1">
    <citation type="submission" date="2018-10" db="EMBL/GenBank/DDBJ databases">
        <title>Hidden diversity of soil giant viruses.</title>
        <authorList>
            <person name="Schulz F."/>
            <person name="Alteio L."/>
            <person name="Goudeau D."/>
            <person name="Ryan E.M."/>
            <person name="Malmstrom R.R."/>
            <person name="Blanchard J."/>
            <person name="Woyke T."/>
        </authorList>
    </citation>
    <scope>NUCLEOTIDE SEQUENCE</scope>
    <source>
        <strain evidence="1">EDV1</strain>
    </source>
</reference>
<accession>A0A3G4ZXB6</accession>
<protein>
    <submittedName>
        <fullName evidence="1">Uncharacterized protein</fullName>
    </submittedName>
</protein>
<evidence type="ECO:0000313" key="1">
    <source>
        <dbReference type="EMBL" id="AYV78069.1"/>
    </source>
</evidence>
<organism evidence="1">
    <name type="scientific">Edafosvirus sp</name>
    <dbReference type="NCBI Taxonomy" id="2487765"/>
    <lineage>
        <taxon>Viruses</taxon>
        <taxon>Varidnaviria</taxon>
        <taxon>Bamfordvirae</taxon>
        <taxon>Nucleocytoviricota</taxon>
        <taxon>Megaviricetes</taxon>
        <taxon>Imitervirales</taxon>
        <taxon>Mimiviridae</taxon>
        <taxon>Klosneuvirinae</taxon>
    </lineage>
</organism>
<proteinExistence type="predicted"/>
<sequence length="198" mass="21674">MPKCCRKKCKKSCCVPVACLPFVNIGNPNGPTLFTLSKPKPSEFKNMISFVQNQIIGMTTGPEPTSDPPLFSRVTQGGATGLIQFNTPTRTMYNITIVIYGINIETVDFNKAIFDVVLTKASRQMFVLGTFQSGKRTEPFIITNDQLQIDRSNPIYENGDILTIINRSPAGPPPMSAPLRLYSNDGGFGTTFVTVTIA</sequence>
<name>A0A3G4ZXB6_9VIRU</name>